<proteinExistence type="inferred from homology"/>
<dbReference type="SUPFAM" id="SSF53448">
    <property type="entry name" value="Nucleotide-diphospho-sugar transferases"/>
    <property type="match status" value="1"/>
</dbReference>
<dbReference type="Proteomes" id="UP000198733">
    <property type="component" value="Unassembled WGS sequence"/>
</dbReference>
<organism evidence="3 4">
    <name type="scientific">Virgibacillus subterraneus</name>
    <dbReference type="NCBI Taxonomy" id="621109"/>
    <lineage>
        <taxon>Bacteria</taxon>
        <taxon>Bacillati</taxon>
        <taxon>Bacillota</taxon>
        <taxon>Bacilli</taxon>
        <taxon>Bacillales</taxon>
        <taxon>Bacillaceae</taxon>
        <taxon>Virgibacillus</taxon>
    </lineage>
</organism>
<sequence>MTSLTIIIPHYNSTDTVLKLLDSVPVKKEIQILIIDDHSNQEEKQKLMKFKDNSTHRDIQFLENDSGKKGAGSSRNVGLKNAIGEWILFADSDDFFVDGFYDSIEKYFNANVDVVFFKPTSIELETGNISNRHTRFAEIIDDYSETNSRKSELMLRYRVVVPWSKLIKKSVIEENEILFENVISSNDVMFSANLGHHIKTFDISKDTIYCVTKSSGSLTTSMNSEVFDTRIDVFVRYYKFLQEHLSKEDFNSLDLSGQGIVFLSTKHGFKKFYNVIRVFRKNNIRIFHRNMFSPVKFFKRVALIQSHRKNTKRLN</sequence>
<dbReference type="CDD" id="cd00761">
    <property type="entry name" value="Glyco_tranf_GTA_type"/>
    <property type="match status" value="1"/>
</dbReference>
<reference evidence="3 4" key="1">
    <citation type="submission" date="2016-10" db="EMBL/GenBank/DDBJ databases">
        <authorList>
            <person name="Varghese N."/>
            <person name="Submissions S."/>
        </authorList>
    </citation>
    <scope>NUCLEOTIDE SEQUENCE [LARGE SCALE GENOMIC DNA]</scope>
    <source>
        <strain evidence="3 4">CGMCC 1.7734</strain>
    </source>
</reference>
<evidence type="ECO:0000256" key="1">
    <source>
        <dbReference type="ARBA" id="ARBA00006739"/>
    </source>
</evidence>
<dbReference type="EMBL" id="FOEH01000002">
    <property type="protein sequence ID" value="SEQ23900.1"/>
    <property type="molecule type" value="Genomic_DNA"/>
</dbReference>
<dbReference type="PANTHER" id="PTHR22916">
    <property type="entry name" value="GLYCOSYLTRANSFERASE"/>
    <property type="match status" value="1"/>
</dbReference>
<dbReference type="RefSeq" id="WP_175476754.1">
    <property type="nucleotide sequence ID" value="NZ_FOEH01000002.1"/>
</dbReference>
<dbReference type="PANTHER" id="PTHR22916:SF3">
    <property type="entry name" value="UDP-GLCNAC:BETAGAL BETA-1,3-N-ACETYLGLUCOSAMINYLTRANSFERASE-LIKE PROTEIN 1"/>
    <property type="match status" value="1"/>
</dbReference>
<gene>
    <name evidence="3" type="ORF">SAMN05216232_1997</name>
</gene>
<protein>
    <submittedName>
        <fullName evidence="3">Glycosyltransferase involved in cell wall bisynthesis</fullName>
    </submittedName>
</protein>
<dbReference type="InterPro" id="IPR001173">
    <property type="entry name" value="Glyco_trans_2-like"/>
</dbReference>
<accession>A0A1H9EDV7</accession>
<dbReference type="InterPro" id="IPR029044">
    <property type="entry name" value="Nucleotide-diphossugar_trans"/>
</dbReference>
<dbReference type="Pfam" id="PF00535">
    <property type="entry name" value="Glycos_transf_2"/>
    <property type="match status" value="1"/>
</dbReference>
<feature type="domain" description="Glycosyltransferase 2-like" evidence="2">
    <location>
        <begin position="5"/>
        <end position="150"/>
    </location>
</feature>
<keyword evidence="4" id="KW-1185">Reference proteome</keyword>
<evidence type="ECO:0000259" key="2">
    <source>
        <dbReference type="Pfam" id="PF00535"/>
    </source>
</evidence>
<name>A0A1H9EDV7_9BACI</name>
<evidence type="ECO:0000313" key="4">
    <source>
        <dbReference type="Proteomes" id="UP000198733"/>
    </source>
</evidence>
<evidence type="ECO:0000313" key="3">
    <source>
        <dbReference type="EMBL" id="SEQ23900.1"/>
    </source>
</evidence>
<comment type="similarity">
    <text evidence="1">Belongs to the glycosyltransferase 2 family.</text>
</comment>
<comment type="caution">
    <text evidence="3">The sequence shown here is derived from an EMBL/GenBank/DDBJ whole genome shotgun (WGS) entry which is preliminary data.</text>
</comment>
<dbReference type="Gene3D" id="3.90.550.10">
    <property type="entry name" value="Spore Coat Polysaccharide Biosynthesis Protein SpsA, Chain A"/>
    <property type="match status" value="1"/>
</dbReference>